<feature type="transmembrane region" description="Helical" evidence="1">
    <location>
        <begin position="510"/>
        <end position="529"/>
    </location>
</feature>
<feature type="transmembrane region" description="Helical" evidence="1">
    <location>
        <begin position="138"/>
        <end position="157"/>
    </location>
</feature>
<accession>A0A9E6MPD0</accession>
<feature type="transmembrane region" description="Helical" evidence="1">
    <location>
        <begin position="429"/>
        <end position="445"/>
    </location>
</feature>
<evidence type="ECO:0000256" key="1">
    <source>
        <dbReference type="SAM" id="Phobius"/>
    </source>
</evidence>
<dbReference type="PANTHER" id="PTHR38454">
    <property type="entry name" value="INTEGRAL MEMBRANE PROTEIN-RELATED"/>
    <property type="match status" value="1"/>
</dbReference>
<protein>
    <submittedName>
        <fullName evidence="3">YfhO family protein</fullName>
    </submittedName>
</protein>
<evidence type="ECO:0000313" key="3">
    <source>
        <dbReference type="EMBL" id="QTU83816.1"/>
    </source>
</evidence>
<dbReference type="KEGG" id="ebz:J7S26_05380"/>
<keyword evidence="1" id="KW-0812">Transmembrane</keyword>
<feature type="transmembrane region" description="Helical" evidence="1">
    <location>
        <begin position="108"/>
        <end position="131"/>
    </location>
</feature>
<evidence type="ECO:0000313" key="4">
    <source>
        <dbReference type="Proteomes" id="UP000636394"/>
    </source>
</evidence>
<keyword evidence="1" id="KW-0472">Membrane</keyword>
<keyword evidence="1" id="KW-1133">Transmembrane helix</keyword>
<reference evidence="2 4" key="1">
    <citation type="submission" date="2019-11" db="EMBL/GenBank/DDBJ databases">
        <title>Eggerthellaceae novel genus isolated from the rectal contents of marmort.</title>
        <authorList>
            <person name="Zhang G."/>
        </authorList>
    </citation>
    <scope>NUCLEOTIDE SEQUENCE [LARGE SCALE GENOMIC DNA]</scope>
    <source>
        <strain evidence="4">zg-886</strain>
        <strain evidence="2">Zg-886</strain>
    </source>
</reference>
<dbReference type="AlphaFoldDB" id="A0A9E6MPD0"/>
<feature type="transmembrane region" description="Helical" evidence="1">
    <location>
        <begin position="484"/>
        <end position="503"/>
    </location>
</feature>
<keyword evidence="4" id="KW-1185">Reference proteome</keyword>
<organism evidence="3 5">
    <name type="scientific">Xiamenia xianingshaonis</name>
    <dbReference type="NCBI Taxonomy" id="2682776"/>
    <lineage>
        <taxon>Bacteria</taxon>
        <taxon>Bacillati</taxon>
        <taxon>Actinomycetota</taxon>
        <taxon>Coriobacteriia</taxon>
        <taxon>Eggerthellales</taxon>
        <taxon>Eggerthellaceae</taxon>
        <taxon>Xiamenia</taxon>
    </lineage>
</organism>
<feature type="transmembrane region" description="Helical" evidence="1">
    <location>
        <begin position="239"/>
        <end position="258"/>
    </location>
</feature>
<dbReference type="Proteomes" id="UP000671910">
    <property type="component" value="Chromosome"/>
</dbReference>
<dbReference type="Proteomes" id="UP000636394">
    <property type="component" value="Unassembled WGS sequence"/>
</dbReference>
<feature type="transmembrane region" description="Helical" evidence="1">
    <location>
        <begin position="910"/>
        <end position="934"/>
    </location>
</feature>
<feature type="transmembrane region" description="Helical" evidence="1">
    <location>
        <begin position="457"/>
        <end position="478"/>
    </location>
</feature>
<dbReference type="Pfam" id="PF09586">
    <property type="entry name" value="YfhO"/>
    <property type="match status" value="2"/>
</dbReference>
<sequence length="960" mass="101093">MTDAAVSKRRLRAASVAYWAGGFVLPILVLCALAAAGGVYPFGPASFLADDLQYQYVDFYSWYQRVLGGEEALLYTSSQALGSNAWGLFSYYLSSPFNLLLPLFGDSYTLFAFVACALRLGAMQVAMMFYLHRRFPGVRALGLPLALCYTLSLWSVTNLRNPMWLDGLVFLPLAMLGAWRCVRKGKWGLLLGAVAAAVVANWYSAYMLVAFTVLYALLECVCARLDVPGFDARRFAKTLATGAAALVGALALAGWIFLPTVFSLVGDVSEDVTPQAPGTLPPVAAAPASGEGAGADAVPDAAGLGAAVQPDAAGSGAAAQPDAAAPDADASPGLLDRLYDAYARNAYPLSDCVRGLASGGFVLEATPQLFSGTVLVVGFFLFMTSRRVPWALKAAVCVGVVFLFASVWIKPLYHVWCGLRAPRGFYCRNAQFFGVLLVWATACAIDRTAKGRFGRTSVALSVALPAAGLAAAALAGMVASWWCLVASALVLAVCGVFFGFAYGNPDAGPVFCRAAFAALVASVLLEAGANANLAWGQIYGAYQQGPHDAYAAESRSQAAALQAYDPSDFRFAKTYTRILQAALNEGMASGYDEISSYSSAHNGYAIRFLNGIGYSAEGYISTRYAAPQLFMDSLLDVKYVDTPLAAPGLDPVSDVPAIEGSRLYRNPWALPLGYAVSDDVRSFALDTPQNVFERQNALASALLGRDVAVFVPCEARVAQDGRAQGGPVRYEVDVPAGAIGYYAVVGTDKEPCFVAVEGGAAMKQAYRFQQAVTPLGPLVDDAVTYQVTLGDVADESLPPYEIVLDAGHSVNAAPKNDTSCVFYALDMEAFQQVIEDLRAGGAVVESHEDTSVRATVDAGADGELVMFTIPFDAGWSARVNGAPAQVVPLAESAFLGVEVPPGRSTVELAYVSPGLALGCATTGVAAAVLLALAIRRRLRASRGGVGAHLPVRGKHARASH</sequence>
<dbReference type="PANTHER" id="PTHR38454:SF1">
    <property type="entry name" value="INTEGRAL MEMBRANE PROTEIN"/>
    <property type="match status" value="1"/>
</dbReference>
<reference evidence="3" key="2">
    <citation type="submission" date="2021-04" db="EMBL/GenBank/DDBJ databases">
        <title>Novel species in family Eggerthellaceae.</title>
        <authorList>
            <person name="Zhang G."/>
        </authorList>
    </citation>
    <scope>NUCLEOTIDE SEQUENCE</scope>
    <source>
        <strain evidence="3">Zg-886</strain>
    </source>
</reference>
<proteinExistence type="predicted"/>
<dbReference type="InterPro" id="IPR018580">
    <property type="entry name" value="Uncharacterised_YfhO"/>
</dbReference>
<dbReference type="EMBL" id="CP072829">
    <property type="protein sequence ID" value="QTU83816.1"/>
    <property type="molecule type" value="Genomic_DNA"/>
</dbReference>
<evidence type="ECO:0000313" key="5">
    <source>
        <dbReference type="Proteomes" id="UP000671910"/>
    </source>
</evidence>
<feature type="transmembrane region" description="Helical" evidence="1">
    <location>
        <begin position="390"/>
        <end position="409"/>
    </location>
</feature>
<feature type="transmembrane region" description="Helical" evidence="1">
    <location>
        <begin position="16"/>
        <end position="40"/>
    </location>
</feature>
<feature type="transmembrane region" description="Helical" evidence="1">
    <location>
        <begin position="365"/>
        <end position="383"/>
    </location>
</feature>
<gene>
    <name evidence="2" type="ORF">GMI68_07090</name>
    <name evidence="3" type="ORF">J7S26_05380</name>
</gene>
<dbReference type="EMBL" id="WPCR01000008">
    <property type="protein sequence ID" value="NHM14529.1"/>
    <property type="molecule type" value="Genomic_DNA"/>
</dbReference>
<dbReference type="RefSeq" id="WP_166339819.1">
    <property type="nucleotide sequence ID" value="NZ_CP072829.1"/>
</dbReference>
<name>A0A9E6MPD0_9ACTN</name>
<evidence type="ECO:0000313" key="2">
    <source>
        <dbReference type="EMBL" id="NHM14529.1"/>
    </source>
</evidence>